<dbReference type="PROSITE" id="PS50234">
    <property type="entry name" value="VWFA"/>
    <property type="match status" value="1"/>
</dbReference>
<dbReference type="GO" id="GO:0005891">
    <property type="term" value="C:voltage-gated calcium channel complex"/>
    <property type="evidence" value="ECO:0007669"/>
    <property type="project" value="TreeGrafter"/>
</dbReference>
<dbReference type="InterPro" id="IPR002035">
    <property type="entry name" value="VWF_A"/>
</dbReference>
<dbReference type="Gene3D" id="3.40.50.410">
    <property type="entry name" value="von Willebrand factor, type A domain"/>
    <property type="match status" value="1"/>
</dbReference>
<dbReference type="EC" id="2.4.2.-" evidence="1"/>
<dbReference type="SUPFAM" id="SSF53300">
    <property type="entry name" value="vWA-like"/>
    <property type="match status" value="1"/>
</dbReference>
<keyword evidence="1" id="KW-0808">Transferase</keyword>
<evidence type="ECO:0000256" key="1">
    <source>
        <dbReference type="RuleBase" id="RU362114"/>
    </source>
</evidence>
<feature type="compositionally biased region" description="Low complexity" evidence="2">
    <location>
        <begin position="710"/>
        <end position="722"/>
    </location>
</feature>
<keyword evidence="3" id="KW-0472">Membrane</keyword>
<dbReference type="Proteomes" id="UP000654075">
    <property type="component" value="Unassembled WGS sequence"/>
</dbReference>
<evidence type="ECO:0000313" key="8">
    <source>
        <dbReference type="Proteomes" id="UP000654075"/>
    </source>
</evidence>
<dbReference type="Pfam" id="PF00644">
    <property type="entry name" value="PARP"/>
    <property type="match status" value="1"/>
</dbReference>
<accession>A0A813EAL4</accession>
<feature type="compositionally biased region" description="Low complexity" evidence="2">
    <location>
        <begin position="915"/>
        <end position="926"/>
    </location>
</feature>
<feature type="domain" description="VWFA" evidence="5">
    <location>
        <begin position="296"/>
        <end position="474"/>
    </location>
</feature>
<organism evidence="7 8">
    <name type="scientific">Polarella glacialis</name>
    <name type="common">Dinoflagellate</name>
    <dbReference type="NCBI Taxonomy" id="89957"/>
    <lineage>
        <taxon>Eukaryota</taxon>
        <taxon>Sar</taxon>
        <taxon>Alveolata</taxon>
        <taxon>Dinophyceae</taxon>
        <taxon>Suessiales</taxon>
        <taxon>Suessiaceae</taxon>
        <taxon>Polarella</taxon>
    </lineage>
</organism>
<reference evidence="7" key="1">
    <citation type="submission" date="2021-02" db="EMBL/GenBank/DDBJ databases">
        <authorList>
            <person name="Dougan E. K."/>
            <person name="Rhodes N."/>
            <person name="Thang M."/>
            <person name="Chan C."/>
        </authorList>
    </citation>
    <scope>NUCLEOTIDE SEQUENCE</scope>
</reference>
<keyword evidence="1" id="KW-0520">NAD</keyword>
<protein>
    <recommendedName>
        <fullName evidence="1">Poly [ADP-ribose] polymerase</fullName>
        <shortName evidence="1">PARP</shortName>
        <ecNumber evidence="1">2.4.2.-</ecNumber>
    </recommendedName>
</protein>
<dbReference type="GO" id="GO:0005245">
    <property type="term" value="F:voltage-gated calcium channel activity"/>
    <property type="evidence" value="ECO:0007669"/>
    <property type="project" value="TreeGrafter"/>
</dbReference>
<keyword evidence="1" id="KW-0328">Glycosyltransferase</keyword>
<dbReference type="InterPro" id="IPR036465">
    <property type="entry name" value="vWFA_dom_sf"/>
</dbReference>
<keyword evidence="3" id="KW-0812">Transmembrane</keyword>
<keyword evidence="4" id="KW-0732">Signal</keyword>
<dbReference type="SMART" id="SM00327">
    <property type="entry name" value="VWA"/>
    <property type="match status" value="1"/>
</dbReference>
<evidence type="ECO:0000259" key="5">
    <source>
        <dbReference type="PROSITE" id="PS50234"/>
    </source>
</evidence>
<feature type="compositionally biased region" description="Low complexity" evidence="2">
    <location>
        <begin position="730"/>
        <end position="750"/>
    </location>
</feature>
<feature type="transmembrane region" description="Helical" evidence="3">
    <location>
        <begin position="755"/>
        <end position="779"/>
    </location>
</feature>
<dbReference type="AlphaFoldDB" id="A0A813EAL4"/>
<dbReference type="PANTHER" id="PTHR10166">
    <property type="entry name" value="VOLTAGE-DEPENDENT CALCIUM CHANNEL SUBUNIT ALPHA-2/DELTA-RELATED"/>
    <property type="match status" value="1"/>
</dbReference>
<dbReference type="GO" id="GO:0003950">
    <property type="term" value="F:NAD+ poly-ADP-ribosyltransferase activity"/>
    <property type="evidence" value="ECO:0007669"/>
    <property type="project" value="UniProtKB-UniRule"/>
</dbReference>
<evidence type="ECO:0000256" key="2">
    <source>
        <dbReference type="SAM" id="MobiDB-lite"/>
    </source>
</evidence>
<dbReference type="Pfam" id="PF13519">
    <property type="entry name" value="VWA_2"/>
    <property type="match status" value="1"/>
</dbReference>
<evidence type="ECO:0000256" key="3">
    <source>
        <dbReference type="SAM" id="Phobius"/>
    </source>
</evidence>
<evidence type="ECO:0000259" key="6">
    <source>
        <dbReference type="PROSITE" id="PS51059"/>
    </source>
</evidence>
<dbReference type="OrthoDB" id="202775at2759"/>
<dbReference type="Gene3D" id="3.90.228.10">
    <property type="match status" value="1"/>
</dbReference>
<proteinExistence type="predicted"/>
<name>A0A813EAL4_POLGL</name>
<keyword evidence="8" id="KW-1185">Reference proteome</keyword>
<dbReference type="EMBL" id="CAJNNV010007224">
    <property type="protein sequence ID" value="CAE8594646.1"/>
    <property type="molecule type" value="Genomic_DNA"/>
</dbReference>
<feature type="region of interest" description="Disordered" evidence="2">
    <location>
        <begin position="911"/>
        <end position="930"/>
    </location>
</feature>
<feature type="signal peptide" evidence="4">
    <location>
        <begin position="1"/>
        <end position="25"/>
    </location>
</feature>
<dbReference type="InterPro" id="IPR051173">
    <property type="entry name" value="Ca_channel_alpha-2/delta"/>
</dbReference>
<sequence length="1076" mass="115549">MAPKRSAAFALAALGAFLAAERAHGASGLASCPCLEWAGLDSHLVGNHIVYKPIGSGVSYNWPANYGNGACQTHDAGLAPMCGQGAPATRRLASFPSWCNDQWCWVSKSNCQGTNFMRSVLFPSVTDLYFSYRTCGSIDSFSAWAAGNAGSSSVNLVVASYLQSSRLQIEDAYQKNAGSVSLECIYTTQCSCQDCVQNSAWGQKLNAAEVGTLLKPGTGTEGQRLATCMTKAVADTFRRVAAKESDAQTSRVGYQYFADQASGSMIQWPLADWCPATGFDPRFRPWYAAGATGPKDIVIVVDVSGSMDTANRYQKSQQAAEAILNTLVWKDFATIILFNHAIASVYSDVLVPVTNTNRESMLNWLDEQNWKMGSTNFKAPIEKVFTVIEASVTAGKTSTCQRAVMFLTDGQAAFDEADFLQAQQKSLEWDIAWFTYALGTGANTAVTKRLACDNKGIFYPVSDTADLTQIMAAYYAYFAVGQASCSPSFSRYADANTKEILYAGCLPMLERTAHNSSLLGVACMDVNMLSSIDQLKAQPNQAWEQLACEMSDVTKKCRHMHLTDCSLQKLRLQVSTESMCGDSADAASVQAQKCPCLDRNCKDEESFLDEKGYFCDAWIGDDCSTATAEKWSYSQSGQAMLMQKCKLSCGLCELKDPCPYTGTEECSSSTLSSSTCRACESKVSGVGIDDRAMCCPGKAGTYAPNCAEATPSPTPSSGGLSPTPTPSPTPSSGGPSPTPSDSSDAPGSAEDSSGMIIGIIVGCLVGVAALVLAIWFFFLRRKRTPATSQAYAYSPKPTPIPPGPGAPTPIPPVMCPPPAQRLAVPSTWKNQDRTKDFYALGPEPALLADVQKMLDATWKKVKTRDRREGCEPKRMVATGVRRVENNVLFQRYLAEVNRIKNKRSHPCTALDRLRGGSPSTVSSGGSNITAGGLDRRVNETVLWHGTSPQGAVGIAQNGFDLSRAGSAAGSMYGPGIYLAEASSKSDEYAQDDNGGLYSGEYCLLICKVVLGEPMCLTAGGNSVHTSIKASMDGGAYDSVLGDREASVGTYREFVVYREEQVYPEFIVLYNRAESNQ</sequence>
<evidence type="ECO:0000313" key="7">
    <source>
        <dbReference type="EMBL" id="CAE8594646.1"/>
    </source>
</evidence>
<comment type="caution">
    <text evidence="7">The sequence shown here is derived from an EMBL/GenBank/DDBJ whole genome shotgun (WGS) entry which is preliminary data.</text>
</comment>
<feature type="region of interest" description="Disordered" evidence="2">
    <location>
        <begin position="710"/>
        <end position="750"/>
    </location>
</feature>
<feature type="chain" id="PRO_5032684244" description="Poly [ADP-ribose] polymerase" evidence="4">
    <location>
        <begin position="26"/>
        <end position="1076"/>
    </location>
</feature>
<dbReference type="InterPro" id="IPR012317">
    <property type="entry name" value="Poly(ADP-ribose)pol_cat_dom"/>
</dbReference>
<keyword evidence="3" id="KW-1133">Transmembrane helix</keyword>
<feature type="domain" description="PARP catalytic" evidence="6">
    <location>
        <begin position="824"/>
        <end position="1076"/>
    </location>
</feature>
<gene>
    <name evidence="7" type="ORF">PGLA1383_LOCUS13172</name>
</gene>
<dbReference type="PROSITE" id="PS51059">
    <property type="entry name" value="PARP_CATALYTIC"/>
    <property type="match status" value="1"/>
</dbReference>
<dbReference type="SUPFAM" id="SSF56399">
    <property type="entry name" value="ADP-ribosylation"/>
    <property type="match status" value="1"/>
</dbReference>
<evidence type="ECO:0000256" key="4">
    <source>
        <dbReference type="SAM" id="SignalP"/>
    </source>
</evidence>
<dbReference type="PANTHER" id="PTHR10166:SF37">
    <property type="entry name" value="STOLID, ISOFORM H"/>
    <property type="match status" value="1"/>
</dbReference>